<name>M0ATZ2_NATA1</name>
<accession>M0ATZ2</accession>
<gene>
    <name evidence="1" type="ORF">C481_09028</name>
</gene>
<sequence length="61" mass="6722">MLEFEARQSERSEDLHPMQIPAGAIAAEFYAEAFFSATDVNYRTEATVGTVRVWPVTSVAG</sequence>
<dbReference type="EMBL" id="AOIO01000022">
    <property type="protein sequence ID" value="ELZ01995.1"/>
    <property type="molecule type" value="Genomic_DNA"/>
</dbReference>
<proteinExistence type="predicted"/>
<dbReference type="STRING" id="29540.C481_09028"/>
<comment type="caution">
    <text evidence="1">The sequence shown here is derived from an EMBL/GenBank/DDBJ whole genome shotgun (WGS) entry which is preliminary data.</text>
</comment>
<organism evidence="1 2">
    <name type="scientific">Natrialba asiatica (strain ATCC 700177 / DSM 12278 / JCM 9576 / FERM P-10747 / NBRC 102637 / 172P1)</name>
    <dbReference type="NCBI Taxonomy" id="29540"/>
    <lineage>
        <taxon>Archaea</taxon>
        <taxon>Methanobacteriati</taxon>
        <taxon>Methanobacteriota</taxon>
        <taxon>Stenosarchaea group</taxon>
        <taxon>Halobacteria</taxon>
        <taxon>Halobacteriales</taxon>
        <taxon>Natrialbaceae</taxon>
        <taxon>Natrialba</taxon>
    </lineage>
</organism>
<evidence type="ECO:0000313" key="2">
    <source>
        <dbReference type="Proteomes" id="UP000011554"/>
    </source>
</evidence>
<protein>
    <submittedName>
        <fullName evidence="1">Uncharacterized protein</fullName>
    </submittedName>
</protein>
<reference evidence="1 2" key="1">
    <citation type="journal article" date="2014" name="PLoS Genet.">
        <title>Phylogenetically driven sequencing of extremely halophilic archaea reveals strategies for static and dynamic osmo-response.</title>
        <authorList>
            <person name="Becker E.A."/>
            <person name="Seitzer P.M."/>
            <person name="Tritt A."/>
            <person name="Larsen D."/>
            <person name="Krusor M."/>
            <person name="Yao A.I."/>
            <person name="Wu D."/>
            <person name="Madern D."/>
            <person name="Eisen J.A."/>
            <person name="Darling A.E."/>
            <person name="Facciotti M.T."/>
        </authorList>
    </citation>
    <scope>NUCLEOTIDE SEQUENCE [LARGE SCALE GENOMIC DNA]</scope>
    <source>
        <strain evidence="1 2">DSM 12278</strain>
    </source>
</reference>
<keyword evidence="2" id="KW-1185">Reference proteome</keyword>
<dbReference type="Proteomes" id="UP000011554">
    <property type="component" value="Unassembled WGS sequence"/>
</dbReference>
<dbReference type="AlphaFoldDB" id="M0ATZ2"/>
<evidence type="ECO:0000313" key="1">
    <source>
        <dbReference type="EMBL" id="ELZ01995.1"/>
    </source>
</evidence>